<proteinExistence type="predicted"/>
<evidence type="ECO:0000313" key="2">
    <source>
        <dbReference type="Proteomes" id="UP000827976"/>
    </source>
</evidence>
<dbReference type="EMBL" id="CM037023">
    <property type="protein sequence ID" value="KAH7665317.1"/>
    <property type="molecule type" value="Genomic_DNA"/>
</dbReference>
<gene>
    <name evidence="1" type="ORF">IHE45_13G026300</name>
</gene>
<evidence type="ECO:0000313" key="1">
    <source>
        <dbReference type="EMBL" id="KAH7665317.1"/>
    </source>
</evidence>
<keyword evidence="2" id="KW-1185">Reference proteome</keyword>
<protein>
    <submittedName>
        <fullName evidence="1">Type IV secretion system VirB5-domain-containing protein</fullName>
    </submittedName>
</protein>
<comment type="caution">
    <text evidence="1">The sequence shown here is derived from an EMBL/GenBank/DDBJ whole genome shotgun (WGS) entry which is preliminary data.</text>
</comment>
<accession>A0ACB7UWX1</accession>
<sequence length="217" mass="23550">MGGDGGGGSSSSGEEDGDASWRAAIDSVAALDFGSSASKPPAKSQKNSTDSVPDDSLEEQNQSRGSGLKLYQIKAQKLLDEVLEKSLEIVRSTIPASSENPESNGGIRLFRQAPPGVILDAFDAHQQQQKRPRIIPGEEVNEKSKKFKCRLQSVVVDGTNIMAAARDACQRSLERFEAREAAAKEALKREEERIAKLKKIRGERWLPSLAREMQGGT</sequence>
<reference evidence="2" key="1">
    <citation type="journal article" date="2022" name="Nat. Commun.">
        <title>Chromosome evolution and the genetic basis of agronomically important traits in greater yam.</title>
        <authorList>
            <person name="Bredeson J.V."/>
            <person name="Lyons J.B."/>
            <person name="Oniyinde I.O."/>
            <person name="Okereke N.R."/>
            <person name="Kolade O."/>
            <person name="Nnabue I."/>
            <person name="Nwadili C.O."/>
            <person name="Hribova E."/>
            <person name="Parker M."/>
            <person name="Nwogha J."/>
            <person name="Shu S."/>
            <person name="Carlson J."/>
            <person name="Kariba R."/>
            <person name="Muthemba S."/>
            <person name="Knop K."/>
            <person name="Barton G.J."/>
            <person name="Sherwood A.V."/>
            <person name="Lopez-Montes A."/>
            <person name="Asiedu R."/>
            <person name="Jamnadass R."/>
            <person name="Muchugi A."/>
            <person name="Goodstein D."/>
            <person name="Egesi C.N."/>
            <person name="Featherston J."/>
            <person name="Asfaw A."/>
            <person name="Simpson G.G."/>
            <person name="Dolezel J."/>
            <person name="Hendre P.S."/>
            <person name="Van Deynze A."/>
            <person name="Kumar P.L."/>
            <person name="Obidiegwu J.E."/>
            <person name="Bhattacharjee R."/>
            <person name="Rokhsar D.S."/>
        </authorList>
    </citation>
    <scope>NUCLEOTIDE SEQUENCE [LARGE SCALE GENOMIC DNA]</scope>
    <source>
        <strain evidence="2">cv. TDa95/00328</strain>
    </source>
</reference>
<dbReference type="Proteomes" id="UP000827976">
    <property type="component" value="Chromosome 13"/>
</dbReference>
<organism evidence="1 2">
    <name type="scientific">Dioscorea alata</name>
    <name type="common">Purple yam</name>
    <dbReference type="NCBI Taxonomy" id="55571"/>
    <lineage>
        <taxon>Eukaryota</taxon>
        <taxon>Viridiplantae</taxon>
        <taxon>Streptophyta</taxon>
        <taxon>Embryophyta</taxon>
        <taxon>Tracheophyta</taxon>
        <taxon>Spermatophyta</taxon>
        <taxon>Magnoliopsida</taxon>
        <taxon>Liliopsida</taxon>
        <taxon>Dioscoreales</taxon>
        <taxon>Dioscoreaceae</taxon>
        <taxon>Dioscorea</taxon>
    </lineage>
</organism>
<name>A0ACB7UWX1_DIOAL</name>